<reference evidence="1 2" key="1">
    <citation type="submission" date="2022-12" db="EMBL/GenBank/DDBJ databases">
        <title>Chromosome-level genome of Tegillarca granosa.</title>
        <authorList>
            <person name="Kim J."/>
        </authorList>
    </citation>
    <scope>NUCLEOTIDE SEQUENCE [LARGE SCALE GENOMIC DNA]</scope>
    <source>
        <strain evidence="1">Teg-2019</strain>
        <tissue evidence="1">Adductor muscle</tissue>
    </source>
</reference>
<protein>
    <submittedName>
        <fullName evidence="1">Uncharacterized protein</fullName>
    </submittedName>
</protein>
<keyword evidence="2" id="KW-1185">Reference proteome</keyword>
<comment type="caution">
    <text evidence="1">The sequence shown here is derived from an EMBL/GenBank/DDBJ whole genome shotgun (WGS) entry which is preliminary data.</text>
</comment>
<gene>
    <name evidence="1" type="ORF">KUTeg_012447</name>
</gene>
<organism evidence="1 2">
    <name type="scientific">Tegillarca granosa</name>
    <name type="common">Malaysian cockle</name>
    <name type="synonym">Anadara granosa</name>
    <dbReference type="NCBI Taxonomy" id="220873"/>
    <lineage>
        <taxon>Eukaryota</taxon>
        <taxon>Metazoa</taxon>
        <taxon>Spiralia</taxon>
        <taxon>Lophotrochozoa</taxon>
        <taxon>Mollusca</taxon>
        <taxon>Bivalvia</taxon>
        <taxon>Autobranchia</taxon>
        <taxon>Pteriomorphia</taxon>
        <taxon>Arcoida</taxon>
        <taxon>Arcoidea</taxon>
        <taxon>Arcidae</taxon>
        <taxon>Tegillarca</taxon>
    </lineage>
</organism>
<dbReference type="EMBL" id="JARBDR010000640">
    <property type="protein sequence ID" value="KAJ8310582.1"/>
    <property type="molecule type" value="Genomic_DNA"/>
</dbReference>
<evidence type="ECO:0000313" key="1">
    <source>
        <dbReference type="EMBL" id="KAJ8310582.1"/>
    </source>
</evidence>
<sequence length="78" mass="9353">MINSYLKLKSVDGKISNMYCMHENSHVPDQCNLTVLCYRNNVFWKINCIEEHHREKPQRTNNKTGIKSNVNIMYWHLK</sequence>
<evidence type="ECO:0000313" key="2">
    <source>
        <dbReference type="Proteomes" id="UP001217089"/>
    </source>
</evidence>
<accession>A0ABQ9EZJ1</accession>
<proteinExistence type="predicted"/>
<name>A0ABQ9EZJ1_TEGGR</name>
<dbReference type="Proteomes" id="UP001217089">
    <property type="component" value="Unassembled WGS sequence"/>
</dbReference>